<evidence type="ECO:0000313" key="5">
    <source>
        <dbReference type="Proteomes" id="UP000035100"/>
    </source>
</evidence>
<dbReference type="eggNOG" id="COG1011">
    <property type="taxonomic scope" value="Bacteria"/>
</dbReference>
<dbReference type="GO" id="GO:0018784">
    <property type="term" value="F:(S)-2-haloacid dehalogenase activity"/>
    <property type="evidence" value="ECO:0007669"/>
    <property type="project" value="UniProtKB-UniRule"/>
</dbReference>
<dbReference type="Gene3D" id="3.40.50.1000">
    <property type="entry name" value="HAD superfamily/HAD-like"/>
    <property type="match status" value="1"/>
</dbReference>
<keyword evidence="2 3" id="KW-0378">Hydrolase</keyword>
<sequence>MPITTVIFDAYGTLFDVTAAARAAAGEPGGELLRDRWEALARDWRDRQLDYSWLRATAGRHCDFWQVTQDALDWALAAHRMAEPVLRERLLALYWELEAYPEVPDMLAALKGRGLTTAILSNGSPAMLEGAVTSAGIGELLDAVLSVEEVGVFKPHGSVYALVCARFGCAPSEVLFVSSNGWDAAAAAGYGFATAWVNRAGLPRERLWAEPAHELRDLSTVPELV</sequence>
<dbReference type="OrthoDB" id="7989657at2"/>
<evidence type="ECO:0000256" key="2">
    <source>
        <dbReference type="ARBA" id="ARBA00022801"/>
    </source>
</evidence>
<dbReference type="CDD" id="cd02588">
    <property type="entry name" value="HAD_L2-DEX"/>
    <property type="match status" value="1"/>
</dbReference>
<dbReference type="NCBIfam" id="TIGR01428">
    <property type="entry name" value="HAD_type_II"/>
    <property type="match status" value="1"/>
</dbReference>
<dbReference type="SFLD" id="SFLDG01135">
    <property type="entry name" value="C1.5.6:_HAD__Beta-PGM__Phospha"/>
    <property type="match status" value="1"/>
</dbReference>
<accession>A0A0D0QI28</accession>
<dbReference type="InterPro" id="IPR023198">
    <property type="entry name" value="PGP-like_dom2"/>
</dbReference>
<dbReference type="AlphaFoldDB" id="A0A0D0QI28"/>
<keyword evidence="5" id="KW-1185">Reference proteome</keyword>
<dbReference type="EMBL" id="AONG01000005">
    <property type="protein sequence ID" value="KIQ70678.1"/>
    <property type="molecule type" value="Genomic_DNA"/>
</dbReference>
<organism evidence="4 5">
    <name type="scientific">Wenxinia marina DSM 24838</name>
    <dbReference type="NCBI Taxonomy" id="1123501"/>
    <lineage>
        <taxon>Bacteria</taxon>
        <taxon>Pseudomonadati</taxon>
        <taxon>Pseudomonadota</taxon>
        <taxon>Alphaproteobacteria</taxon>
        <taxon>Rhodobacterales</taxon>
        <taxon>Roseobacteraceae</taxon>
        <taxon>Wenxinia</taxon>
    </lineage>
</organism>
<dbReference type="NCBIfam" id="TIGR01493">
    <property type="entry name" value="HAD-SF-IA-v2"/>
    <property type="match status" value="1"/>
</dbReference>
<reference evidence="4 5" key="1">
    <citation type="submission" date="2013-01" db="EMBL/GenBank/DDBJ databases">
        <authorList>
            <person name="Fiebig A."/>
            <person name="Goeker M."/>
            <person name="Klenk H.-P.P."/>
        </authorList>
    </citation>
    <scope>NUCLEOTIDE SEQUENCE [LARGE SCALE GENOMIC DNA]</scope>
    <source>
        <strain evidence="4 5">DSM 24838</strain>
    </source>
</reference>
<protein>
    <recommendedName>
        <fullName evidence="3">(S)-2-haloacid dehalogenase</fullName>
        <ecNumber evidence="3">3.8.1.2</ecNumber>
    </recommendedName>
    <alternativeName>
        <fullName evidence="3">2-haloalkanoic acid dehalogenase</fullName>
    </alternativeName>
    <alternativeName>
        <fullName evidence="3">Halocarboxylic acid halidohydrolase</fullName>
    </alternativeName>
    <alternativeName>
        <fullName evidence="3">L-2-haloacid dehalogenase</fullName>
    </alternativeName>
</protein>
<dbReference type="Proteomes" id="UP000035100">
    <property type="component" value="Unassembled WGS sequence"/>
</dbReference>
<dbReference type="SUPFAM" id="SSF56784">
    <property type="entry name" value="HAD-like"/>
    <property type="match status" value="1"/>
</dbReference>
<dbReference type="SFLD" id="SFLDS00003">
    <property type="entry name" value="Haloacid_Dehalogenase"/>
    <property type="match status" value="1"/>
</dbReference>
<comment type="similarity">
    <text evidence="1 3">Belongs to the HAD-like hydrolase superfamily. S-2-haloalkanoic acid dehalogenase family.</text>
</comment>
<dbReference type="Pfam" id="PF00702">
    <property type="entry name" value="Hydrolase"/>
    <property type="match status" value="1"/>
</dbReference>
<evidence type="ECO:0000256" key="3">
    <source>
        <dbReference type="RuleBase" id="RU368077"/>
    </source>
</evidence>
<dbReference type="InterPro" id="IPR023214">
    <property type="entry name" value="HAD_sf"/>
</dbReference>
<comment type="caution">
    <text evidence="4">The sequence shown here is derived from an EMBL/GenBank/DDBJ whole genome shotgun (WGS) entry which is preliminary data.</text>
</comment>
<comment type="catalytic activity">
    <reaction evidence="3">
        <text>an (S)-2-haloacid + H2O = a (2R)-2-hydroxycarboxylate + a halide anion + H(+)</text>
        <dbReference type="Rhea" id="RHEA:11192"/>
        <dbReference type="ChEBI" id="CHEBI:15377"/>
        <dbReference type="ChEBI" id="CHEBI:15378"/>
        <dbReference type="ChEBI" id="CHEBI:16042"/>
        <dbReference type="ChEBI" id="CHEBI:58314"/>
        <dbReference type="ChEBI" id="CHEBI:137405"/>
        <dbReference type="EC" id="3.8.1.2"/>
    </reaction>
</comment>
<dbReference type="SFLD" id="SFLDG01129">
    <property type="entry name" value="C1.5:_HAD__Beta-PGM__Phosphata"/>
    <property type="match status" value="1"/>
</dbReference>
<dbReference type="InterPro" id="IPR036412">
    <property type="entry name" value="HAD-like_sf"/>
</dbReference>
<dbReference type="PRINTS" id="PR00413">
    <property type="entry name" value="HADHALOGNASE"/>
</dbReference>
<dbReference type="Gene3D" id="1.10.150.240">
    <property type="entry name" value="Putative phosphatase, domain 2"/>
    <property type="match status" value="1"/>
</dbReference>
<comment type="function">
    <text evidence="3">Catalyzes the hydrolytic dehalogenation of small (S)-2-haloalkanoic acids to yield the corresponding (R)-2-hydroxyalkanoic acids.</text>
</comment>
<dbReference type="PATRIC" id="fig|1123501.6.peg.1128"/>
<proteinExistence type="inferred from homology"/>
<evidence type="ECO:0000313" key="4">
    <source>
        <dbReference type="EMBL" id="KIQ70678.1"/>
    </source>
</evidence>
<dbReference type="STRING" id="1123501.Wenmar_01056"/>
<dbReference type="InterPro" id="IPR006328">
    <property type="entry name" value="2-HAD"/>
</dbReference>
<dbReference type="RefSeq" id="WP_018302838.1">
    <property type="nucleotide sequence ID" value="NZ_KB902288.1"/>
</dbReference>
<dbReference type="InterPro" id="IPR006439">
    <property type="entry name" value="HAD-SF_hydro_IA"/>
</dbReference>
<dbReference type="PANTHER" id="PTHR43316:SF3">
    <property type="entry name" value="HALOACID DEHALOGENASE, TYPE II (AFU_ORTHOLOGUE AFUA_2G07750)-RELATED"/>
    <property type="match status" value="1"/>
</dbReference>
<dbReference type="InterPro" id="IPR051540">
    <property type="entry name" value="S-2-haloacid_dehalogenase"/>
</dbReference>
<gene>
    <name evidence="4" type="ORF">Wenmar_01056</name>
</gene>
<evidence type="ECO:0000256" key="1">
    <source>
        <dbReference type="ARBA" id="ARBA00008106"/>
    </source>
</evidence>
<dbReference type="PANTHER" id="PTHR43316">
    <property type="entry name" value="HYDROLASE, HALOACID DELAHOGENASE-RELATED"/>
    <property type="match status" value="1"/>
</dbReference>
<name>A0A0D0QI28_9RHOB</name>
<dbReference type="EC" id="3.8.1.2" evidence="3"/>
<dbReference type="SFLD" id="SFLDF00045">
    <property type="entry name" value="2-haloacid_dehalogenase"/>
    <property type="match status" value="1"/>
</dbReference>